<dbReference type="PROSITE" id="PS00675">
    <property type="entry name" value="SIGMA54_INTERACT_1"/>
    <property type="match status" value="1"/>
</dbReference>
<dbReference type="InterPro" id="IPR025662">
    <property type="entry name" value="Sigma_54_int_dom_ATP-bd_1"/>
</dbReference>
<dbReference type="InterPro" id="IPR000700">
    <property type="entry name" value="PAS-assoc_C"/>
</dbReference>
<dbReference type="Pfam" id="PF18024">
    <property type="entry name" value="HTH_50"/>
    <property type="match status" value="1"/>
</dbReference>
<gene>
    <name evidence="10" type="ORF">EDM56_27875</name>
</gene>
<dbReference type="PROSITE" id="PS00688">
    <property type="entry name" value="SIGMA54_INTERACT_3"/>
    <property type="match status" value="1"/>
</dbReference>
<evidence type="ECO:0000259" key="8">
    <source>
        <dbReference type="PROSITE" id="PS50045"/>
    </source>
</evidence>
<feature type="domain" description="PAC" evidence="9">
    <location>
        <begin position="163"/>
        <end position="215"/>
    </location>
</feature>
<accession>A0A3M8CZB6</accession>
<evidence type="ECO:0000256" key="3">
    <source>
        <dbReference type="ARBA" id="ARBA00022840"/>
    </source>
</evidence>
<dbReference type="GO" id="GO:0003677">
    <property type="term" value="F:DNA binding"/>
    <property type="evidence" value="ECO:0007669"/>
    <property type="project" value="UniProtKB-KW"/>
</dbReference>
<dbReference type="InterPro" id="IPR035965">
    <property type="entry name" value="PAS-like_dom_sf"/>
</dbReference>
<dbReference type="SUPFAM" id="SSF46689">
    <property type="entry name" value="Homeodomain-like"/>
    <property type="match status" value="1"/>
</dbReference>
<dbReference type="OrthoDB" id="9771372at2"/>
<keyword evidence="3" id="KW-0067">ATP-binding</keyword>
<protein>
    <recommendedName>
        <fullName evidence="6">HTH-type transcriptional regulatory protein TyrR</fullName>
    </recommendedName>
</protein>
<name>A0A3M8CZB6_9BACL</name>
<dbReference type="Pfam" id="PF00158">
    <property type="entry name" value="Sigma54_activat"/>
    <property type="match status" value="1"/>
</dbReference>
<dbReference type="InterPro" id="IPR013656">
    <property type="entry name" value="PAS_4"/>
</dbReference>
<dbReference type="CDD" id="cd00009">
    <property type="entry name" value="AAA"/>
    <property type="match status" value="1"/>
</dbReference>
<dbReference type="RefSeq" id="WP_122921209.1">
    <property type="nucleotide sequence ID" value="NZ_RHHQ01000025.1"/>
</dbReference>
<dbReference type="FunFam" id="3.40.50.300:FF:000006">
    <property type="entry name" value="DNA-binding transcriptional regulator NtrC"/>
    <property type="match status" value="1"/>
</dbReference>
<dbReference type="InterPro" id="IPR058031">
    <property type="entry name" value="AAA_lid_NorR"/>
</dbReference>
<dbReference type="Proteomes" id="UP000271031">
    <property type="component" value="Unassembled WGS sequence"/>
</dbReference>
<evidence type="ECO:0000256" key="7">
    <source>
        <dbReference type="SAM" id="Coils"/>
    </source>
</evidence>
<dbReference type="AlphaFoldDB" id="A0A3M8CZB6"/>
<dbReference type="Gene3D" id="1.10.8.60">
    <property type="match status" value="1"/>
</dbReference>
<keyword evidence="7" id="KW-0175">Coiled coil</keyword>
<evidence type="ECO:0000313" key="11">
    <source>
        <dbReference type="Proteomes" id="UP000271031"/>
    </source>
</evidence>
<dbReference type="InterPro" id="IPR002078">
    <property type="entry name" value="Sigma_54_int"/>
</dbReference>
<dbReference type="InterPro" id="IPR003593">
    <property type="entry name" value="AAA+_ATPase"/>
</dbReference>
<dbReference type="NCBIfam" id="TIGR00229">
    <property type="entry name" value="sensory_box"/>
    <property type="match status" value="1"/>
</dbReference>
<feature type="domain" description="Sigma-54 factor interaction" evidence="8">
    <location>
        <begin position="240"/>
        <end position="469"/>
    </location>
</feature>
<dbReference type="InterPro" id="IPR025944">
    <property type="entry name" value="Sigma_54_int_dom_CS"/>
</dbReference>
<evidence type="ECO:0000256" key="2">
    <source>
        <dbReference type="ARBA" id="ARBA00022797"/>
    </source>
</evidence>
<dbReference type="PANTHER" id="PTHR32071">
    <property type="entry name" value="TRANSCRIPTIONAL REGULATORY PROTEIN"/>
    <property type="match status" value="1"/>
</dbReference>
<dbReference type="Gene3D" id="1.10.10.60">
    <property type="entry name" value="Homeodomain-like"/>
    <property type="match status" value="1"/>
</dbReference>
<proteinExistence type="predicted"/>
<dbReference type="Gene3D" id="3.40.50.300">
    <property type="entry name" value="P-loop containing nucleotide triphosphate hydrolases"/>
    <property type="match status" value="1"/>
</dbReference>
<keyword evidence="5" id="KW-0804">Transcription</keyword>
<dbReference type="SUPFAM" id="SSF52540">
    <property type="entry name" value="P-loop containing nucleoside triphosphate hydrolases"/>
    <property type="match status" value="1"/>
</dbReference>
<dbReference type="EMBL" id="RHHQ01000025">
    <property type="protein sequence ID" value="RNB80225.1"/>
    <property type="molecule type" value="Genomic_DNA"/>
</dbReference>
<keyword evidence="4" id="KW-0805">Transcription regulation</keyword>
<comment type="caution">
    <text evidence="10">The sequence shown here is derived from an EMBL/GenBank/DDBJ whole genome shotgun (WGS) entry which is preliminary data.</text>
</comment>
<keyword evidence="11" id="KW-1185">Reference proteome</keyword>
<organism evidence="10 11">
    <name type="scientific">Brevibacillus fluminis</name>
    <dbReference type="NCBI Taxonomy" id="511487"/>
    <lineage>
        <taxon>Bacteria</taxon>
        <taxon>Bacillati</taxon>
        <taxon>Bacillota</taxon>
        <taxon>Bacilli</taxon>
        <taxon>Bacillales</taxon>
        <taxon>Paenibacillaceae</taxon>
        <taxon>Brevibacillus</taxon>
    </lineage>
</organism>
<dbReference type="GO" id="GO:0006355">
    <property type="term" value="P:regulation of DNA-templated transcription"/>
    <property type="evidence" value="ECO:0007669"/>
    <property type="project" value="InterPro"/>
</dbReference>
<dbReference type="SMART" id="SM00382">
    <property type="entry name" value="AAA"/>
    <property type="match status" value="1"/>
</dbReference>
<dbReference type="GO" id="GO:0005524">
    <property type="term" value="F:ATP binding"/>
    <property type="evidence" value="ECO:0007669"/>
    <property type="project" value="UniProtKB-KW"/>
</dbReference>
<dbReference type="PANTHER" id="PTHR32071:SF57">
    <property type="entry name" value="C4-DICARBOXYLATE TRANSPORT TRANSCRIPTIONAL REGULATORY PROTEIN DCTD"/>
    <property type="match status" value="1"/>
</dbReference>
<keyword evidence="2" id="KW-0058">Aromatic hydrocarbons catabolism</keyword>
<reference evidence="10 11" key="1">
    <citation type="submission" date="2018-10" db="EMBL/GenBank/DDBJ databases">
        <title>Phylogenomics of Brevibacillus.</title>
        <authorList>
            <person name="Dunlap C."/>
        </authorList>
    </citation>
    <scope>NUCLEOTIDE SEQUENCE [LARGE SCALE GENOMIC DNA]</scope>
    <source>
        <strain evidence="10 11">JCM 15716</strain>
    </source>
</reference>
<dbReference type="PROSITE" id="PS50045">
    <property type="entry name" value="SIGMA54_INTERACT_4"/>
    <property type="match status" value="1"/>
</dbReference>
<sequence>MQSDRKIIHDIQQINSIGIVITDQEHNIQFVNKKAEQYCTEKDRNDLLHVSKQGARHFCVLHLKCEIEVITILDAFLFFIQSTNVQHFWNGDLSHIFLFKDEIKQILDSSFDGVTICDDNGVFLFQNQADQEILEKNCIGKNVRDLVNEGVFNKSATLHVLETGESVSIIQKYENGKKVLVSATPIRDKEGTIRLVLNNTRDLNKLNRLEREIAELEEQNKKIKKELQELKVKTGTQNSIQAHDPKMLQVVERALRVAKVDSLVLIQGESGVGKEGIANLIHQHSNRKDQRLIVINCGAIPEKLLESELFGYEPGAFTGANPKGKAGLFEIASDGTIFLDEIAEMPLLLQAKLLRVLQEYQVTRIGGNKPIKVNVRVIAATNRDLFEMVNEGKFREDLYYRLHIIPIFIPPLRERKADIIPLVYFFLKEIQERYGISRTFSQEVLETFLQYDWPGNVRELKNKVERISLMINKNEILITDIENEMDEGGTGTGNGKTNFDTGAWQREKVSDTKDKDKDHVFQPLKEQIEEFERNIIMETLDQFSSIRKAAIALSIDQSALVRKMQKHQIKREIVYKKNNSPKSK</sequence>
<keyword evidence="1" id="KW-0547">Nucleotide-binding</keyword>
<dbReference type="Pfam" id="PF25601">
    <property type="entry name" value="AAA_lid_14"/>
    <property type="match status" value="1"/>
</dbReference>
<dbReference type="InterPro" id="IPR009057">
    <property type="entry name" value="Homeodomain-like_sf"/>
</dbReference>
<feature type="coiled-coil region" evidence="7">
    <location>
        <begin position="199"/>
        <end position="233"/>
    </location>
</feature>
<evidence type="ECO:0000256" key="6">
    <source>
        <dbReference type="ARBA" id="ARBA00029500"/>
    </source>
</evidence>
<dbReference type="Gene3D" id="3.30.450.20">
    <property type="entry name" value="PAS domain"/>
    <property type="match status" value="1"/>
</dbReference>
<evidence type="ECO:0000256" key="5">
    <source>
        <dbReference type="ARBA" id="ARBA00023163"/>
    </source>
</evidence>
<evidence type="ECO:0000256" key="1">
    <source>
        <dbReference type="ARBA" id="ARBA00022741"/>
    </source>
</evidence>
<evidence type="ECO:0000313" key="10">
    <source>
        <dbReference type="EMBL" id="RNB80225.1"/>
    </source>
</evidence>
<dbReference type="InterPro" id="IPR030828">
    <property type="entry name" value="HTH_TyrR"/>
</dbReference>
<dbReference type="InterPro" id="IPR000014">
    <property type="entry name" value="PAS"/>
</dbReference>
<dbReference type="PROSITE" id="PS50113">
    <property type="entry name" value="PAC"/>
    <property type="match status" value="1"/>
</dbReference>
<dbReference type="InterPro" id="IPR027417">
    <property type="entry name" value="P-loop_NTPase"/>
</dbReference>
<evidence type="ECO:0000259" key="9">
    <source>
        <dbReference type="PROSITE" id="PS50113"/>
    </source>
</evidence>
<evidence type="ECO:0000256" key="4">
    <source>
        <dbReference type="ARBA" id="ARBA00023015"/>
    </source>
</evidence>
<dbReference type="SUPFAM" id="SSF55785">
    <property type="entry name" value="PYP-like sensor domain (PAS domain)"/>
    <property type="match status" value="1"/>
</dbReference>
<dbReference type="Pfam" id="PF08448">
    <property type="entry name" value="PAS_4"/>
    <property type="match status" value="1"/>
</dbReference>